<feature type="transmembrane region" description="Helical" evidence="1">
    <location>
        <begin position="251"/>
        <end position="271"/>
    </location>
</feature>
<keyword evidence="3" id="KW-1185">Reference proteome</keyword>
<evidence type="ECO:0000313" key="3">
    <source>
        <dbReference type="Proteomes" id="UP000315995"/>
    </source>
</evidence>
<organism evidence="2 3">
    <name type="scientific">Persicimonas caeni</name>
    <dbReference type="NCBI Taxonomy" id="2292766"/>
    <lineage>
        <taxon>Bacteria</taxon>
        <taxon>Deltaproteobacteria</taxon>
        <taxon>Bradymonadales</taxon>
        <taxon>Bradymonadaceae</taxon>
        <taxon>Persicimonas</taxon>
    </lineage>
</organism>
<feature type="transmembrane region" description="Helical" evidence="1">
    <location>
        <begin position="169"/>
        <end position="189"/>
    </location>
</feature>
<feature type="transmembrane region" description="Helical" evidence="1">
    <location>
        <begin position="195"/>
        <end position="213"/>
    </location>
</feature>
<feature type="transmembrane region" description="Helical" evidence="1">
    <location>
        <begin position="323"/>
        <end position="343"/>
    </location>
</feature>
<accession>A0A4Y6PVU8</accession>
<feature type="transmembrane region" description="Helical" evidence="1">
    <location>
        <begin position="45"/>
        <end position="64"/>
    </location>
</feature>
<keyword evidence="1" id="KW-0472">Membrane</keyword>
<dbReference type="EMBL" id="CP041186">
    <property type="protein sequence ID" value="QDG52474.1"/>
    <property type="molecule type" value="Genomic_DNA"/>
</dbReference>
<dbReference type="OrthoDB" id="147193at2"/>
<feature type="transmembrane region" description="Helical" evidence="1">
    <location>
        <begin position="455"/>
        <end position="474"/>
    </location>
</feature>
<sequence>MLHEPGSSYQLPERELEQGQTVVSERGDDESLFAFFRRRMGQKAWVLPLIIFVVSAAVYSLFAWERVKDTSTDPHFIYFANTLNTMVAAELGDEEAVKKREGKYAFELDRRPPHRNDWASWWDLRTKDGEHFRGIWLDDQGQGRFKTLDNRVVYLERNQIDYRERKQRFFVSFPPMPSFLMMPLAAIWGYEVNDVVWTIFFAALNAVLMYLLLKRLSIGGRTGRGRDDNLWLTLLFAFGSAHLWCSVMGQVWFTALIMGVTFTLLYMLCAIDARHPLLAGIFLALGFATRAPLVFTAIFFFAFVFFPGGKLRKGDWGDAIKKLALFCAPCLIVGLSLLWMNHIRFESFTEFGHRYLAAGSLERIQRFGLFNVHFLSKNLSALITLIPRFQPDAPFVVISKHGMSLFLTTPAFFYLFLPEERKSDIDKFWWRLLWVTVAVVAIPHLMYQNTGYAQFGYRFALDYMPYLIVLLAVGRRPLSKLFKALVLVGIAVNAFGAVTFNRFSKFYSERFFV</sequence>
<evidence type="ECO:0000313" key="2">
    <source>
        <dbReference type="EMBL" id="QDG52474.1"/>
    </source>
</evidence>
<name>A0A4Y6PVU8_PERCE</name>
<proteinExistence type="predicted"/>
<feature type="transmembrane region" description="Helical" evidence="1">
    <location>
        <begin position="278"/>
        <end position="303"/>
    </location>
</feature>
<evidence type="ECO:0008006" key="4">
    <source>
        <dbReference type="Google" id="ProtNLM"/>
    </source>
</evidence>
<keyword evidence="1" id="KW-0812">Transmembrane</keyword>
<gene>
    <name evidence="2" type="ORF">FIV42_17540</name>
</gene>
<dbReference type="AlphaFoldDB" id="A0A4Y6PVU8"/>
<protein>
    <recommendedName>
        <fullName evidence="4">DUF2029 domain-containing protein</fullName>
    </recommendedName>
</protein>
<reference evidence="2 3" key="1">
    <citation type="submission" date="2019-06" db="EMBL/GenBank/DDBJ databases">
        <title>Persicimonas caeni gen. nov., sp. nov., a predatory bacterium isolated from solar saltern.</title>
        <authorList>
            <person name="Wang S."/>
        </authorList>
    </citation>
    <scope>NUCLEOTIDE SEQUENCE [LARGE SCALE GENOMIC DNA]</scope>
    <source>
        <strain evidence="2 3">YN101</strain>
    </source>
</reference>
<accession>A0A5B8YBX5</accession>
<dbReference type="RefSeq" id="WP_141198945.1">
    <property type="nucleotide sequence ID" value="NZ_CP041186.1"/>
</dbReference>
<evidence type="ECO:0000256" key="1">
    <source>
        <dbReference type="SAM" id="Phobius"/>
    </source>
</evidence>
<feature type="transmembrane region" description="Helical" evidence="1">
    <location>
        <begin position="398"/>
        <end position="417"/>
    </location>
</feature>
<dbReference type="Proteomes" id="UP000315995">
    <property type="component" value="Chromosome"/>
</dbReference>
<feature type="transmembrane region" description="Helical" evidence="1">
    <location>
        <begin position="429"/>
        <end position="449"/>
    </location>
</feature>
<keyword evidence="1" id="KW-1133">Transmembrane helix</keyword>
<feature type="transmembrane region" description="Helical" evidence="1">
    <location>
        <begin position="481"/>
        <end position="500"/>
    </location>
</feature>